<evidence type="ECO:0000313" key="2">
    <source>
        <dbReference type="Proteomes" id="UP000672032"/>
    </source>
</evidence>
<protein>
    <submittedName>
        <fullName evidence="1">Uncharacterized protein</fullName>
    </submittedName>
</protein>
<proteinExistence type="predicted"/>
<organism evidence="1 2">
    <name type="scientific">Monilinia vaccinii-corymbosi</name>
    <dbReference type="NCBI Taxonomy" id="61207"/>
    <lineage>
        <taxon>Eukaryota</taxon>
        <taxon>Fungi</taxon>
        <taxon>Dikarya</taxon>
        <taxon>Ascomycota</taxon>
        <taxon>Pezizomycotina</taxon>
        <taxon>Leotiomycetes</taxon>
        <taxon>Helotiales</taxon>
        <taxon>Sclerotiniaceae</taxon>
        <taxon>Monilinia</taxon>
    </lineage>
</organism>
<dbReference type="AlphaFoldDB" id="A0A8A3PI26"/>
<sequence length="53" mass="6166">MKNDLNIVLIEIHTELNRQHKKIAFLQSIALKRFAVPAYTSICPKPYFPDPKN</sequence>
<accession>A0A8A3PI26</accession>
<dbReference type="EMBL" id="CP063408">
    <property type="protein sequence ID" value="QSZ34616.1"/>
    <property type="molecule type" value="Genomic_DNA"/>
</dbReference>
<evidence type="ECO:0000313" key="1">
    <source>
        <dbReference type="EMBL" id="QSZ34616.1"/>
    </source>
</evidence>
<dbReference type="Proteomes" id="UP000672032">
    <property type="component" value="Chromosome 4"/>
</dbReference>
<name>A0A8A3PI26_9HELO</name>
<keyword evidence="2" id="KW-1185">Reference proteome</keyword>
<gene>
    <name evidence="1" type="ORF">DSL72_006210</name>
</gene>
<reference evidence="1" key="1">
    <citation type="submission" date="2020-10" db="EMBL/GenBank/DDBJ databases">
        <title>Genome Sequence of Monilinia vaccinii-corymbosi Sheds Light on Mummy Berry Disease Infection of Blueberry and Mating Type.</title>
        <authorList>
            <person name="Yow A.G."/>
            <person name="Zhang Y."/>
            <person name="Bansal K."/>
            <person name="Eacker S.M."/>
            <person name="Sullivan S."/>
            <person name="Liachko I."/>
            <person name="Cubeta M.A."/>
            <person name="Rollins J.A."/>
            <person name="Ashrafi H."/>
        </authorList>
    </citation>
    <scope>NUCLEOTIDE SEQUENCE</scope>
    <source>
        <strain evidence="1">RL-1</strain>
    </source>
</reference>